<dbReference type="AlphaFoldDB" id="A0ABD2W9M6"/>
<dbReference type="Pfam" id="PF13359">
    <property type="entry name" value="DDE_Tnp_4"/>
    <property type="match status" value="1"/>
</dbReference>
<dbReference type="InterPro" id="IPR027806">
    <property type="entry name" value="HARBI1_dom"/>
</dbReference>
<comment type="cofactor">
    <cofactor evidence="1">
        <name>a divalent metal cation</name>
        <dbReference type="ChEBI" id="CHEBI:60240"/>
    </cofactor>
</comment>
<evidence type="ECO:0000256" key="1">
    <source>
        <dbReference type="ARBA" id="ARBA00001968"/>
    </source>
</evidence>
<evidence type="ECO:0000313" key="5">
    <source>
        <dbReference type="EMBL" id="KAL3389533.1"/>
    </source>
</evidence>
<dbReference type="InterPro" id="IPR007527">
    <property type="entry name" value="Znf_SWIM"/>
</dbReference>
<evidence type="ECO:0000256" key="2">
    <source>
        <dbReference type="ARBA" id="ARBA00022723"/>
    </source>
</evidence>
<name>A0ABD2W9M6_9HYME</name>
<evidence type="ECO:0000256" key="3">
    <source>
        <dbReference type="PROSITE-ProRule" id="PRU00325"/>
    </source>
</evidence>
<organism evidence="5 6">
    <name type="scientific">Trichogramma kaykai</name>
    <dbReference type="NCBI Taxonomy" id="54128"/>
    <lineage>
        <taxon>Eukaryota</taxon>
        <taxon>Metazoa</taxon>
        <taxon>Ecdysozoa</taxon>
        <taxon>Arthropoda</taxon>
        <taxon>Hexapoda</taxon>
        <taxon>Insecta</taxon>
        <taxon>Pterygota</taxon>
        <taxon>Neoptera</taxon>
        <taxon>Endopterygota</taxon>
        <taxon>Hymenoptera</taxon>
        <taxon>Apocrita</taxon>
        <taxon>Proctotrupomorpha</taxon>
        <taxon>Chalcidoidea</taxon>
        <taxon>Trichogrammatidae</taxon>
        <taxon>Trichogramma</taxon>
    </lineage>
</organism>
<reference evidence="5 6" key="1">
    <citation type="journal article" date="2024" name="bioRxiv">
        <title>A reference genome for Trichogramma kaykai: A tiny desert-dwelling parasitoid wasp with competing sex-ratio distorters.</title>
        <authorList>
            <person name="Culotta J."/>
            <person name="Lindsey A.R."/>
        </authorList>
    </citation>
    <scope>NUCLEOTIDE SEQUENCE [LARGE SCALE GENOMIC DNA]</scope>
    <source>
        <strain evidence="5 6">KSX58</strain>
    </source>
</reference>
<dbReference type="PANTHER" id="PTHR23080:SF133">
    <property type="entry name" value="SI:CH211-262I1.5-RELATED"/>
    <property type="match status" value="1"/>
</dbReference>
<proteinExistence type="predicted"/>
<keyword evidence="3" id="KW-0862">Zinc</keyword>
<gene>
    <name evidence="5" type="ORF">TKK_015741</name>
</gene>
<dbReference type="PROSITE" id="PS50966">
    <property type="entry name" value="ZF_SWIM"/>
    <property type="match status" value="1"/>
</dbReference>
<feature type="domain" description="SWIM-type" evidence="4">
    <location>
        <begin position="602"/>
        <end position="641"/>
    </location>
</feature>
<evidence type="ECO:0000259" key="4">
    <source>
        <dbReference type="PROSITE" id="PS50966"/>
    </source>
</evidence>
<dbReference type="Proteomes" id="UP001627154">
    <property type="component" value="Unassembled WGS sequence"/>
</dbReference>
<keyword evidence="3" id="KW-0863">Zinc-finger</keyword>
<accession>A0ABD2W9M6</accession>
<protein>
    <recommendedName>
        <fullName evidence="4">SWIM-type domain-containing protein</fullName>
    </recommendedName>
</protein>
<dbReference type="PANTHER" id="PTHR23080">
    <property type="entry name" value="THAP DOMAIN PROTEIN"/>
    <property type="match status" value="1"/>
</dbReference>
<comment type="caution">
    <text evidence="5">The sequence shown here is derived from an EMBL/GenBank/DDBJ whole genome shotgun (WGS) entry which is preliminary data.</text>
</comment>
<sequence length="673" mass="78286">MARRQPQGICYVCNGQFVFRLMPHLRGDDNEEVREIAINRRDAFGGDPQIINGNTRICANCYQSIREEVRLLQVNPGCMKLNVLWQTRNNTCFICNARANVHRLSIECKVDVYIQCDIFFPETVRSCVEHLDHRGFILSPLMAGLRSFHRAIDVPGQYMQRFMQAIRTSSYNNKRIDDIYDLSDEEVYNLTSLTKEQFNVLYTYCDRVPTRSITRRDLLLFLCKMRQGVSDEFLTTIFQCNSRRSTSLIIASVRQSLMQRFVPQSIGVNAITREQYVARHVTAFSNTLYNETPEVPVPILYVDGTYTYCHKSTNFRSLRQTFCRHKSQHLVKPALVVAPNGYILDIQGPYFSDAPNNDAAMLARELENNEAFEQWLRPGDIFIVDRGYRDVVPILEERGIICKMPPLLEAGEHQLSTEAANEARLITKTRWIVEARNGHLKTIFKYFRNRQHIHVLPNIGDFYRIAGAIINRFHPPIHMQSADVPLAQNMLHRSTLINYVQIRVEREGLLRRNVYRWLRLNVNQVNDFPILDENYLENLTAGVFQLELAPSYIQDTLQRDEQEEIQVELLCDEEQIPEPGFLRSRIWSRYRNRTRYQQFIHFVPAADEENHPIAGYYCTCRTGARTLGTCGHIASILWYLGYARILRNVHFPSQNLIRLIDDAAERPPQINPL</sequence>
<evidence type="ECO:0000313" key="6">
    <source>
        <dbReference type="Proteomes" id="UP001627154"/>
    </source>
</evidence>
<dbReference type="EMBL" id="JBJJXI010000123">
    <property type="protein sequence ID" value="KAL3389533.1"/>
    <property type="molecule type" value="Genomic_DNA"/>
</dbReference>
<keyword evidence="6" id="KW-1185">Reference proteome</keyword>
<dbReference type="GO" id="GO:0008270">
    <property type="term" value="F:zinc ion binding"/>
    <property type="evidence" value="ECO:0007669"/>
    <property type="project" value="UniProtKB-KW"/>
</dbReference>
<keyword evidence="2" id="KW-0479">Metal-binding</keyword>